<dbReference type="InterPro" id="IPR017896">
    <property type="entry name" value="4Fe4S_Fe-S-bd"/>
</dbReference>
<dbReference type="GO" id="GO:0046872">
    <property type="term" value="F:metal ion binding"/>
    <property type="evidence" value="ECO:0007669"/>
    <property type="project" value="UniProtKB-KW"/>
</dbReference>
<name>A0A7X5KNS4_9FIRM</name>
<organism evidence="8 9">
    <name type="scientific">Anaerotalea alkaliphila</name>
    <dbReference type="NCBI Taxonomy" id="2662126"/>
    <lineage>
        <taxon>Bacteria</taxon>
        <taxon>Bacillati</taxon>
        <taxon>Bacillota</taxon>
        <taxon>Clostridia</taxon>
        <taxon>Eubacteriales</taxon>
        <taxon>Anaerotalea</taxon>
    </lineage>
</organism>
<dbReference type="Gene3D" id="3.30.70.20">
    <property type="match status" value="1"/>
</dbReference>
<dbReference type="PROSITE" id="PS00198">
    <property type="entry name" value="4FE4S_FER_1"/>
    <property type="match status" value="2"/>
</dbReference>
<dbReference type="InterPro" id="IPR014731">
    <property type="entry name" value="ETF_asu_C"/>
</dbReference>
<dbReference type="Gene3D" id="3.40.50.1220">
    <property type="entry name" value="TPP-binding domain"/>
    <property type="match status" value="1"/>
</dbReference>
<feature type="domain" description="4Fe-4S ferredoxin-type" evidence="7">
    <location>
        <begin position="37"/>
        <end position="59"/>
    </location>
</feature>
<evidence type="ECO:0000313" key="8">
    <source>
        <dbReference type="EMBL" id="NDL67037.1"/>
    </source>
</evidence>
<feature type="domain" description="4Fe-4S ferredoxin-type" evidence="7">
    <location>
        <begin position="2"/>
        <end position="31"/>
    </location>
</feature>
<dbReference type="GO" id="GO:0050660">
    <property type="term" value="F:flavin adenine dinucleotide binding"/>
    <property type="evidence" value="ECO:0007669"/>
    <property type="project" value="InterPro"/>
</dbReference>
<dbReference type="Proteomes" id="UP000461585">
    <property type="component" value="Unassembled WGS sequence"/>
</dbReference>
<protein>
    <submittedName>
        <fullName evidence="8">Electron transfer flavoprotein subunit alpha</fullName>
    </submittedName>
</protein>
<evidence type="ECO:0000256" key="6">
    <source>
        <dbReference type="PIRSR" id="PIRSR000089-1"/>
    </source>
</evidence>
<comment type="caution">
    <text evidence="8">The sequence shown here is derived from an EMBL/GenBank/DDBJ whole genome shotgun (WGS) entry which is preliminary data.</text>
</comment>
<dbReference type="Pfam" id="PF00766">
    <property type="entry name" value="ETF_alpha"/>
    <property type="match status" value="1"/>
</dbReference>
<feature type="binding site" evidence="6">
    <location>
        <begin position="308"/>
        <end position="309"/>
    </location>
    <ligand>
        <name>FAD</name>
        <dbReference type="ChEBI" id="CHEBI:57692"/>
    </ligand>
</feature>
<proteinExistence type="inferred from homology"/>
<dbReference type="AlphaFoldDB" id="A0A7X5KNS4"/>
<dbReference type="PROSITE" id="PS51379">
    <property type="entry name" value="4FE4S_FER_2"/>
    <property type="match status" value="2"/>
</dbReference>
<evidence type="ECO:0000256" key="1">
    <source>
        <dbReference type="ARBA" id="ARBA00005817"/>
    </source>
</evidence>
<dbReference type="GO" id="GO:0051536">
    <property type="term" value="F:iron-sulfur cluster binding"/>
    <property type="evidence" value="ECO:0007669"/>
    <property type="project" value="UniProtKB-KW"/>
</dbReference>
<comment type="similarity">
    <text evidence="1">Belongs to the ETF alpha-subunit/FixB family.</text>
</comment>
<dbReference type="InterPro" id="IPR029035">
    <property type="entry name" value="DHS-like_NAD/FAD-binding_dom"/>
</dbReference>
<dbReference type="SUPFAM" id="SSF52467">
    <property type="entry name" value="DHS-like NAD/FAD-binding domain"/>
    <property type="match status" value="1"/>
</dbReference>
<keyword evidence="9" id="KW-1185">Reference proteome</keyword>
<dbReference type="GO" id="GO:0033539">
    <property type="term" value="P:fatty acid beta-oxidation using acyl-CoA dehydrogenase"/>
    <property type="evidence" value="ECO:0007669"/>
    <property type="project" value="TreeGrafter"/>
</dbReference>
<keyword evidence="5" id="KW-0411">Iron-sulfur</keyword>
<keyword evidence="3" id="KW-0479">Metal-binding</keyword>
<dbReference type="EMBL" id="JAAEEH010000009">
    <property type="protein sequence ID" value="NDL67037.1"/>
    <property type="molecule type" value="Genomic_DNA"/>
</dbReference>
<evidence type="ECO:0000256" key="5">
    <source>
        <dbReference type="ARBA" id="ARBA00023014"/>
    </source>
</evidence>
<gene>
    <name evidence="8" type="ORF">GXN74_04650</name>
</gene>
<feature type="binding site" evidence="6">
    <location>
        <position position="283"/>
    </location>
    <ligand>
        <name>FAD</name>
        <dbReference type="ChEBI" id="CHEBI:57692"/>
    </ligand>
</feature>
<evidence type="ECO:0000313" key="9">
    <source>
        <dbReference type="Proteomes" id="UP000461585"/>
    </source>
</evidence>
<evidence type="ECO:0000256" key="3">
    <source>
        <dbReference type="ARBA" id="ARBA00022723"/>
    </source>
</evidence>
<dbReference type="InterPro" id="IPR014729">
    <property type="entry name" value="Rossmann-like_a/b/a_fold"/>
</dbReference>
<dbReference type="Gene3D" id="3.40.50.620">
    <property type="entry name" value="HUPs"/>
    <property type="match status" value="1"/>
</dbReference>
<comment type="cofactor">
    <cofactor evidence="6">
        <name>FAD</name>
        <dbReference type="ChEBI" id="CHEBI:57692"/>
    </cofactor>
    <text evidence="6">Binds 1 FAD per dimer.</text>
</comment>
<dbReference type="CDD" id="cd01715">
    <property type="entry name" value="ETF_alpha"/>
    <property type="match status" value="1"/>
</dbReference>
<evidence type="ECO:0000259" key="7">
    <source>
        <dbReference type="PROSITE" id="PS51379"/>
    </source>
</evidence>
<dbReference type="SUPFAM" id="SSF52402">
    <property type="entry name" value="Adenine nucleotide alpha hydrolases-like"/>
    <property type="match status" value="1"/>
</dbReference>
<evidence type="ECO:0000256" key="2">
    <source>
        <dbReference type="ARBA" id="ARBA00022630"/>
    </source>
</evidence>
<dbReference type="PANTHER" id="PTHR43153">
    <property type="entry name" value="ELECTRON TRANSFER FLAVOPROTEIN ALPHA"/>
    <property type="match status" value="1"/>
</dbReference>
<accession>A0A7X5KNS4</accession>
<dbReference type="PANTHER" id="PTHR43153:SF1">
    <property type="entry name" value="ELECTRON TRANSFER FLAVOPROTEIN SUBUNIT ALPHA, MITOCHONDRIAL"/>
    <property type="match status" value="1"/>
</dbReference>
<dbReference type="InterPro" id="IPR033947">
    <property type="entry name" value="ETF_alpha_N"/>
</dbReference>
<keyword evidence="4" id="KW-0408">Iron</keyword>
<dbReference type="Pfam" id="PF01012">
    <property type="entry name" value="ETF"/>
    <property type="match status" value="1"/>
</dbReference>
<dbReference type="SUPFAM" id="SSF54862">
    <property type="entry name" value="4Fe-4S ferredoxins"/>
    <property type="match status" value="1"/>
</dbReference>
<dbReference type="GO" id="GO:0009055">
    <property type="term" value="F:electron transfer activity"/>
    <property type="evidence" value="ECO:0007669"/>
    <property type="project" value="InterPro"/>
</dbReference>
<dbReference type="InterPro" id="IPR001308">
    <property type="entry name" value="ETF_a/FixB"/>
</dbReference>
<dbReference type="SMART" id="SM00893">
    <property type="entry name" value="ETF"/>
    <property type="match status" value="1"/>
</dbReference>
<evidence type="ECO:0000256" key="4">
    <source>
        <dbReference type="ARBA" id="ARBA00023004"/>
    </source>
</evidence>
<keyword evidence="2" id="KW-0285">Flavoprotein</keyword>
<sequence>MNFIHFDVDKCSLCHVCIEKCPFDALHMGEKGIEVGEACRMCGICVKACPEGAIRFEQKAGQADKSQWSGILVFAEQEQGEIHPVTLELIGEARRLGGPKGYEVNVALIGGEGTAERAEMLKRYGVDKIYAYEHEALGSFKADSYTKVMADCITRMQPSVVLVGATALGRSLAPRLATRFHTGLTADCTKLEMRENTDLVQIRPAFGGNVMAQILSTESRPQFATVRHKVMDAPERSAVATGEVVFCEVAEEMVSSAIKVRSVHAAERSCGIEEEDVLVVAGRGVKDEKGMELVKALADVLGGQVCCTRALVEEGYGDPTRQIGLSGRTVKPKLIVTCGVSGSIQFASGMKNSECIVAIDADPEALIFNIAHYCINDDLYEVIPPLVERLKQKKEVCSHAFSLS</sequence>
<keyword evidence="6" id="KW-0274">FAD</keyword>
<dbReference type="Pfam" id="PF13187">
    <property type="entry name" value="Fer4_9"/>
    <property type="match status" value="1"/>
</dbReference>
<dbReference type="PIRSF" id="PIRSF000089">
    <property type="entry name" value="Electra_flavoP_a"/>
    <property type="match status" value="1"/>
</dbReference>
<dbReference type="InterPro" id="IPR014730">
    <property type="entry name" value="ETF_a/b_N"/>
</dbReference>
<dbReference type="RefSeq" id="WP_162369763.1">
    <property type="nucleotide sequence ID" value="NZ_JAAEEH010000009.1"/>
</dbReference>
<dbReference type="InterPro" id="IPR017900">
    <property type="entry name" value="4Fe4S_Fe_S_CS"/>
</dbReference>
<reference evidence="8 9" key="1">
    <citation type="submission" date="2020-01" db="EMBL/GenBank/DDBJ databases">
        <title>Anaeroalcalibacter tamaniensis gen. nov., sp. nov., moderately halophilic strictly anaerobic fermenter bacterium from mud volcano of Taman peninsula.</title>
        <authorList>
            <person name="Frolova A."/>
            <person name="Merkel A.Y."/>
            <person name="Slobodkin A.I."/>
        </authorList>
    </citation>
    <scope>NUCLEOTIDE SEQUENCE [LARGE SCALE GENOMIC DNA]</scope>
    <source>
        <strain evidence="8 9">F-3ap</strain>
    </source>
</reference>
<feature type="binding site" evidence="6">
    <location>
        <begin position="322"/>
        <end position="326"/>
    </location>
    <ligand>
        <name>FAD</name>
        <dbReference type="ChEBI" id="CHEBI:57692"/>
    </ligand>
</feature>